<dbReference type="EMBL" id="JAHZSV010000002">
    <property type="protein sequence ID" value="MBW8198671.1"/>
    <property type="molecule type" value="Genomic_DNA"/>
</dbReference>
<dbReference type="Proteomes" id="UP001196136">
    <property type="component" value="Unassembled WGS sequence"/>
</dbReference>
<feature type="compositionally biased region" description="Basic and acidic residues" evidence="1">
    <location>
        <begin position="480"/>
        <end position="489"/>
    </location>
</feature>
<protein>
    <submittedName>
        <fullName evidence="3">Tryptophan-rich sensory protein</fullName>
    </submittedName>
</protein>
<reference evidence="3 4" key="1">
    <citation type="submission" date="2021-08" db="EMBL/GenBank/DDBJ databases">
        <title>Muricauda profundi sp. nov., a marine bacterium isolated from deep seawater of the Mariana Trench.</title>
        <authorList>
            <person name="Wei Y."/>
        </authorList>
    </citation>
    <scope>NUCLEOTIDE SEQUENCE [LARGE SCALE GENOMIC DNA]</scope>
    <source>
        <strain evidence="3 4">W52</strain>
    </source>
</reference>
<keyword evidence="2" id="KW-0472">Membrane</keyword>
<feature type="region of interest" description="Disordered" evidence="1">
    <location>
        <begin position="503"/>
        <end position="539"/>
    </location>
</feature>
<proteinExistence type="predicted"/>
<organism evidence="3 4">
    <name type="scientific">Flagellimonas abyssi</name>
    <dbReference type="NCBI Taxonomy" id="2864871"/>
    <lineage>
        <taxon>Bacteria</taxon>
        <taxon>Pseudomonadati</taxon>
        <taxon>Bacteroidota</taxon>
        <taxon>Flavobacteriia</taxon>
        <taxon>Flavobacteriales</taxon>
        <taxon>Flavobacteriaceae</taxon>
        <taxon>Flagellimonas</taxon>
    </lineage>
</organism>
<feature type="region of interest" description="Disordered" evidence="1">
    <location>
        <begin position="471"/>
        <end position="491"/>
    </location>
</feature>
<feature type="compositionally biased region" description="Basic and acidic residues" evidence="1">
    <location>
        <begin position="503"/>
        <end position="520"/>
    </location>
</feature>
<name>A0ABS7EMB7_9FLAO</name>
<feature type="transmembrane region" description="Helical" evidence="2">
    <location>
        <begin position="121"/>
        <end position="142"/>
    </location>
</feature>
<keyword evidence="4" id="KW-1185">Reference proteome</keyword>
<comment type="caution">
    <text evidence="3">The sequence shown here is derived from an EMBL/GenBank/DDBJ whole genome shotgun (WGS) entry which is preliminary data.</text>
</comment>
<evidence type="ECO:0000256" key="1">
    <source>
        <dbReference type="SAM" id="MobiDB-lite"/>
    </source>
</evidence>
<keyword evidence="2" id="KW-1133">Transmembrane helix</keyword>
<evidence type="ECO:0000256" key="2">
    <source>
        <dbReference type="SAM" id="Phobius"/>
    </source>
</evidence>
<keyword evidence="2" id="KW-0812">Transmembrane</keyword>
<evidence type="ECO:0000313" key="4">
    <source>
        <dbReference type="Proteomes" id="UP001196136"/>
    </source>
</evidence>
<gene>
    <name evidence="3" type="ORF">K1F36_02440</name>
</gene>
<feature type="transmembrane region" description="Helical" evidence="2">
    <location>
        <begin position="41"/>
        <end position="58"/>
    </location>
</feature>
<sequence length="742" mass="84348">MMGAASIERFQKRWQQSKYMEALLYAIGFGGLVYLLTHHLIYGVIGFIVSAAIAVFVLRPWSISQENAVSYIDAHLPQAGFSSGLLLSPSNELSDLSKLQQYRVASQLEPILSQLRPPQNLLKATLIMFALILLGLAGRFVFSKVGNSLDGNKSTKEQITFSPKDSLSTSIEIPELTGTKITVRYPSYTGKSALNTSDPNIKAVQGSSIQWNLEFDGDVQGVQLDLMGELIDFAKIDGLYRLTKNLQASGFYSFTFKDSEGNNYVSDLYSLEMVKDEPPMVQIEGLDSYSYFEFDDDKRLMLNANISDDFGIDDAYIIATVSKGSGESVKFREETIRFTKTIPKGNKQMELKQPLDLAALKMDPGDELYFYVEALDQKIPSPNVARSETYFAVIRDTVTDMFAVEGNLGVDLMPDYFRSQRQLIIDTEKLIADKPNISEKDFKFRSNELGFDQKQLRLKYGQFMGDETEMQAAAGAVSHEQGEAEHGTEDGEEDLLDEYSHKHDSENEHNLVEEHDHENERQEEDEDPLHDYLHNHSDPEESTLFEKSLKAKLRDALNIMWDAELHLRLYEPEKSLPFQYDALAIIQEIKNSARIYVHRIGFDPPPIKEENRLSGDVEDITNYDKRQEFEYQKSFASTREAISRLEALIQDKKPFDAMDSALFVDAGNELAQKAISQPLKYIKVLQGLRDLEKAANRSKKNYMEVQKNLLSVLPQMEDVPMKRTRYDSEINLLYLKELGVYE</sequence>
<feature type="compositionally biased region" description="Basic and acidic residues" evidence="1">
    <location>
        <begin position="529"/>
        <end position="539"/>
    </location>
</feature>
<accession>A0ABS7EMB7</accession>
<dbReference type="RefSeq" id="WP_220112391.1">
    <property type="nucleotide sequence ID" value="NZ_JAHZSV010000002.1"/>
</dbReference>
<feature type="transmembrane region" description="Helical" evidence="2">
    <location>
        <begin position="19"/>
        <end position="35"/>
    </location>
</feature>
<evidence type="ECO:0000313" key="3">
    <source>
        <dbReference type="EMBL" id="MBW8198671.1"/>
    </source>
</evidence>